<dbReference type="PANTHER" id="PTHR31220:SF1">
    <property type="entry name" value="GH21176P"/>
    <property type="match status" value="1"/>
</dbReference>
<evidence type="ECO:0000256" key="5">
    <source>
        <dbReference type="ARBA" id="ARBA00023136"/>
    </source>
</evidence>
<evidence type="ECO:0008006" key="10">
    <source>
        <dbReference type="Google" id="ProtNLM"/>
    </source>
</evidence>
<accession>A0A5J5BVI3</accession>
<feature type="compositionally biased region" description="Low complexity" evidence="7">
    <location>
        <begin position="437"/>
        <end position="446"/>
    </location>
</feature>
<organism evidence="8 9">
    <name type="scientific">Nyssa sinensis</name>
    <dbReference type="NCBI Taxonomy" id="561372"/>
    <lineage>
        <taxon>Eukaryota</taxon>
        <taxon>Viridiplantae</taxon>
        <taxon>Streptophyta</taxon>
        <taxon>Embryophyta</taxon>
        <taxon>Tracheophyta</taxon>
        <taxon>Spermatophyta</taxon>
        <taxon>Magnoliopsida</taxon>
        <taxon>eudicotyledons</taxon>
        <taxon>Gunneridae</taxon>
        <taxon>Pentapetalae</taxon>
        <taxon>asterids</taxon>
        <taxon>Cornales</taxon>
        <taxon>Nyssaceae</taxon>
        <taxon>Nyssa</taxon>
    </lineage>
</organism>
<evidence type="ECO:0000256" key="4">
    <source>
        <dbReference type="ARBA" id="ARBA00022490"/>
    </source>
</evidence>
<proteinExistence type="inferred from homology"/>
<name>A0A5J5BVI3_9ASTE</name>
<dbReference type="InterPro" id="IPR018619">
    <property type="entry name" value="Hyccin"/>
</dbReference>
<dbReference type="EMBL" id="CM018033">
    <property type="protein sequence ID" value="KAA8545592.1"/>
    <property type="molecule type" value="Genomic_DNA"/>
</dbReference>
<keyword evidence="3" id="KW-1003">Cell membrane</keyword>
<feature type="compositionally biased region" description="Basic and acidic residues" evidence="7">
    <location>
        <begin position="46"/>
        <end position="58"/>
    </location>
</feature>
<feature type="compositionally biased region" description="Low complexity" evidence="7">
    <location>
        <begin position="62"/>
        <end position="82"/>
    </location>
</feature>
<evidence type="ECO:0000313" key="8">
    <source>
        <dbReference type="EMBL" id="KAA8545592.1"/>
    </source>
</evidence>
<keyword evidence="5" id="KW-0472">Membrane</keyword>
<evidence type="ECO:0000256" key="6">
    <source>
        <dbReference type="ARBA" id="ARBA00034482"/>
    </source>
</evidence>
<dbReference type="Proteomes" id="UP000325577">
    <property type="component" value="Linkage Group LG10"/>
</dbReference>
<keyword evidence="9" id="KW-1185">Reference proteome</keyword>
<dbReference type="GO" id="GO:0046854">
    <property type="term" value="P:phosphatidylinositol phosphate biosynthetic process"/>
    <property type="evidence" value="ECO:0007669"/>
    <property type="project" value="TreeGrafter"/>
</dbReference>
<dbReference type="Pfam" id="PF09790">
    <property type="entry name" value="Hyccin"/>
    <property type="match status" value="1"/>
</dbReference>
<evidence type="ECO:0000313" key="9">
    <source>
        <dbReference type="Proteomes" id="UP000325577"/>
    </source>
</evidence>
<feature type="compositionally biased region" description="Basic and acidic residues" evidence="7">
    <location>
        <begin position="452"/>
        <end position="461"/>
    </location>
</feature>
<sequence length="461" mass="49530">MDGWCGGVGFYKFLDSLGFNNHCTLIDCSEQVARAQPRPFSLAGERAGDSHPNMDFHVNHISGGSPSSSTSSCDPNPSSNHHNGGHHHSWWESISKARSRIHLLSSLLPPSSTGSPPLSSLADSDRPAGSLLSSPAAYCAVSYSLSSPISGSGDDPLCQWLYDTYQSSDPDLRLVVLSFIPLLSGLYLSRIHSSDSPTTPSLAGFETVLLSLYGSETRSRAGKPILISIPDLSQPSLYHTPRNKPNPNSTSQSRASIGVLSAPLEPQIAVKSTKRACIVGVALDCYYKQISQMPSWSKLDFCRFVADWAGQDCPCKTKFDKSEDEIVNNGFSEGANFNEIEDVVEQMGTLEINVSSSDSVPKGSRIPLPWELLQPALRILGHCLLAPLNSEDVKDAASVAVRCLYARASHDLVPQAILATQSLIQLDKRAREAANAAAANAASNANTPSKAKKPEIRLVSK</sequence>
<dbReference type="OrthoDB" id="18937at2759"/>
<keyword evidence="4" id="KW-0963">Cytoplasm</keyword>
<dbReference type="GO" id="GO:0005886">
    <property type="term" value="C:plasma membrane"/>
    <property type="evidence" value="ECO:0007669"/>
    <property type="project" value="UniProtKB-SubCell"/>
</dbReference>
<evidence type="ECO:0000256" key="1">
    <source>
        <dbReference type="ARBA" id="ARBA00004236"/>
    </source>
</evidence>
<dbReference type="GO" id="GO:0072659">
    <property type="term" value="P:protein localization to plasma membrane"/>
    <property type="evidence" value="ECO:0007669"/>
    <property type="project" value="TreeGrafter"/>
</dbReference>
<comment type="subcellular location">
    <subcellularLocation>
        <location evidence="1">Cell membrane</location>
    </subcellularLocation>
    <subcellularLocation>
        <location evidence="2">Cytoplasm</location>
        <location evidence="2">Cytosol</location>
    </subcellularLocation>
</comment>
<dbReference type="AlphaFoldDB" id="A0A5J5BVI3"/>
<feature type="region of interest" description="Disordered" evidence="7">
    <location>
        <begin position="437"/>
        <end position="461"/>
    </location>
</feature>
<feature type="region of interest" description="Disordered" evidence="7">
    <location>
        <begin position="42"/>
        <end position="85"/>
    </location>
</feature>
<evidence type="ECO:0000256" key="2">
    <source>
        <dbReference type="ARBA" id="ARBA00004514"/>
    </source>
</evidence>
<evidence type="ECO:0000256" key="3">
    <source>
        <dbReference type="ARBA" id="ARBA00022475"/>
    </source>
</evidence>
<dbReference type="GO" id="GO:0005829">
    <property type="term" value="C:cytosol"/>
    <property type="evidence" value="ECO:0007669"/>
    <property type="project" value="UniProtKB-SubCell"/>
</dbReference>
<gene>
    <name evidence="8" type="ORF">F0562_020376</name>
</gene>
<protein>
    <recommendedName>
        <fullName evidence="10">Hyccin</fullName>
    </recommendedName>
</protein>
<dbReference type="PANTHER" id="PTHR31220">
    <property type="entry name" value="HYCCIN RELATED"/>
    <property type="match status" value="1"/>
</dbReference>
<evidence type="ECO:0000256" key="7">
    <source>
        <dbReference type="SAM" id="MobiDB-lite"/>
    </source>
</evidence>
<reference evidence="8 9" key="1">
    <citation type="submission" date="2019-09" db="EMBL/GenBank/DDBJ databases">
        <title>A chromosome-level genome assembly of the Chinese tupelo Nyssa sinensis.</title>
        <authorList>
            <person name="Yang X."/>
            <person name="Kang M."/>
            <person name="Yang Y."/>
            <person name="Xiong H."/>
            <person name="Wang M."/>
            <person name="Zhang Z."/>
            <person name="Wang Z."/>
            <person name="Wu H."/>
            <person name="Ma T."/>
            <person name="Liu J."/>
            <person name="Xi Z."/>
        </authorList>
    </citation>
    <scope>NUCLEOTIDE SEQUENCE [LARGE SCALE GENOMIC DNA]</scope>
    <source>
        <strain evidence="8">J267</strain>
        <tissue evidence="8">Leaf</tissue>
    </source>
</reference>
<comment type="similarity">
    <text evidence="6">Belongs to the Hyccin family.</text>
</comment>